<accession>A0A372NPQ0</accession>
<keyword evidence="1" id="KW-0472">Membrane</keyword>
<feature type="signal peptide" evidence="2">
    <location>
        <begin position="1"/>
        <end position="21"/>
    </location>
</feature>
<dbReference type="EMBL" id="QWDC01000003">
    <property type="protein sequence ID" value="RFZ90607.1"/>
    <property type="molecule type" value="Genomic_DNA"/>
</dbReference>
<dbReference type="Proteomes" id="UP000264217">
    <property type="component" value="Unassembled WGS sequence"/>
</dbReference>
<protein>
    <submittedName>
        <fullName evidence="4">Tetratricopeptide repeat protein</fullName>
    </submittedName>
</protein>
<dbReference type="Pfam" id="PF19904">
    <property type="entry name" value="DUF6377"/>
    <property type="match status" value="1"/>
</dbReference>
<keyword evidence="2" id="KW-0732">Signal</keyword>
<feature type="chain" id="PRO_5016613138" evidence="2">
    <location>
        <begin position="22"/>
        <end position="539"/>
    </location>
</feature>
<evidence type="ECO:0000256" key="2">
    <source>
        <dbReference type="SAM" id="SignalP"/>
    </source>
</evidence>
<evidence type="ECO:0000259" key="3">
    <source>
        <dbReference type="Pfam" id="PF19904"/>
    </source>
</evidence>
<comment type="caution">
    <text evidence="4">The sequence shown here is derived from an EMBL/GenBank/DDBJ whole genome shotgun (WGS) entry which is preliminary data.</text>
</comment>
<dbReference type="AlphaFoldDB" id="A0A372NPQ0"/>
<evidence type="ECO:0000313" key="4">
    <source>
        <dbReference type="EMBL" id="RFZ90607.1"/>
    </source>
</evidence>
<evidence type="ECO:0000256" key="1">
    <source>
        <dbReference type="SAM" id="Phobius"/>
    </source>
</evidence>
<feature type="transmembrane region" description="Helical" evidence="1">
    <location>
        <begin position="331"/>
        <end position="353"/>
    </location>
</feature>
<sequence>MKVLLRVLFILVLLCPAVVFAEDSDSLLTALKAEIGRKNIYENAKKQRIQELKRQQHAIPRTDYAKQYNITLKLYEEYKAYQYDSAYVYVNKLKEISAAMKDVKLINYSQTKLGFILLSSGMFKDAFEAMHQVNSKALNDSMRKEYYFIMLRCNGDLAKYNSDRYYSPGYTRASIAYTDSALSVSKPGSADYIYYYGLKLINENDNLNGSKELNKLMAPDAPISMHLRAMIACSLGVADINEGKKEEGIDMLMHSAIADIKSSTRETVALYTLAEQLYKTGNVKDAYEFIQIAKADADFYGARQRKIQIGAILPVLAAEELNHSENEKRTILIYLGAITALASLVIIFLVMIYKQLNKLKHKESIIEQQNIQLKGVNNQLLEDARIKEEYIGQFFKIISGYILNLEKLKMSVDTKLSIKKYDDIRAIINAVNIKKEREVLYHSFDHIFLKIFPNFIAVFNSQFEEKDQIWPHEHEVLNTDLRIFALIRMGINDNETIAKILEYSVNTIYVYKMRIKAKAKNPELFEQRIMDIKAVDTVE</sequence>
<dbReference type="RefSeq" id="WP_117392811.1">
    <property type="nucleotide sequence ID" value="NZ_QWDC01000003.1"/>
</dbReference>
<keyword evidence="5" id="KW-1185">Reference proteome</keyword>
<keyword evidence="1" id="KW-0812">Transmembrane</keyword>
<organism evidence="4 5">
    <name type="scientific">Mucilaginibacter conchicola</name>
    <dbReference type="NCBI Taxonomy" id="2303333"/>
    <lineage>
        <taxon>Bacteria</taxon>
        <taxon>Pseudomonadati</taxon>
        <taxon>Bacteroidota</taxon>
        <taxon>Sphingobacteriia</taxon>
        <taxon>Sphingobacteriales</taxon>
        <taxon>Sphingobacteriaceae</taxon>
        <taxon>Mucilaginibacter</taxon>
    </lineage>
</organism>
<feature type="domain" description="DUF6377" evidence="3">
    <location>
        <begin position="259"/>
        <end position="498"/>
    </location>
</feature>
<keyword evidence="1" id="KW-1133">Transmembrane helix</keyword>
<proteinExistence type="predicted"/>
<evidence type="ECO:0000313" key="5">
    <source>
        <dbReference type="Proteomes" id="UP000264217"/>
    </source>
</evidence>
<dbReference type="OrthoDB" id="1044679at2"/>
<dbReference type="InterPro" id="IPR045957">
    <property type="entry name" value="DUF6377"/>
</dbReference>
<gene>
    <name evidence="4" type="ORF">D0C36_16695</name>
</gene>
<reference evidence="4 5" key="1">
    <citation type="submission" date="2018-08" db="EMBL/GenBank/DDBJ databases">
        <title>Mucilaginibacter sp. MYSH2.</title>
        <authorList>
            <person name="Seo T."/>
        </authorList>
    </citation>
    <scope>NUCLEOTIDE SEQUENCE [LARGE SCALE GENOMIC DNA]</scope>
    <source>
        <strain evidence="4 5">MYSH2</strain>
    </source>
</reference>
<name>A0A372NPQ0_9SPHI</name>